<evidence type="ECO:0000256" key="7">
    <source>
        <dbReference type="ARBA" id="ARBA00023004"/>
    </source>
</evidence>
<gene>
    <name evidence="10" type="ORF">MNBD_NITROSPINAE04-910</name>
</gene>
<dbReference type="Gene3D" id="3.40.640.10">
    <property type="entry name" value="Type I PLP-dependent aspartate aminotransferase-like (Major domain)"/>
    <property type="match status" value="1"/>
</dbReference>
<feature type="domain" description="Aminotransferase class V" evidence="9">
    <location>
        <begin position="7"/>
        <end position="360"/>
    </location>
</feature>
<dbReference type="InterPro" id="IPR000192">
    <property type="entry name" value="Aminotrans_V_dom"/>
</dbReference>
<evidence type="ECO:0000256" key="8">
    <source>
        <dbReference type="ARBA" id="ARBA00023014"/>
    </source>
</evidence>
<evidence type="ECO:0000259" key="9">
    <source>
        <dbReference type="Pfam" id="PF00266"/>
    </source>
</evidence>
<keyword evidence="4 10" id="KW-0808">Transferase</keyword>
<dbReference type="EMBL" id="UOGA01000065">
    <property type="protein sequence ID" value="VAX16363.1"/>
    <property type="molecule type" value="Genomic_DNA"/>
</dbReference>
<evidence type="ECO:0000256" key="2">
    <source>
        <dbReference type="ARBA" id="ARBA00006490"/>
    </source>
</evidence>
<dbReference type="PIRSF" id="PIRSF005572">
    <property type="entry name" value="NifS"/>
    <property type="match status" value="1"/>
</dbReference>
<dbReference type="AlphaFoldDB" id="A0A3B1BVR8"/>
<keyword evidence="6" id="KW-0663">Pyridoxal phosphate</keyword>
<dbReference type="GO" id="GO:0031071">
    <property type="term" value="F:cysteine desulfurase activity"/>
    <property type="evidence" value="ECO:0007669"/>
    <property type="project" value="UniProtKB-EC"/>
</dbReference>
<evidence type="ECO:0000256" key="1">
    <source>
        <dbReference type="ARBA" id="ARBA00001933"/>
    </source>
</evidence>
<feature type="non-terminal residue" evidence="10">
    <location>
        <position position="361"/>
    </location>
</feature>
<sequence length="361" mass="38925">MGALRSVYLDNNATTQLRPEALEAMLPYLKDMYGNPSSVHRFGRATKTRISEAREIIANAIGANPEEVYFTSGGTESNNLAIKGHVWADRKASGGHIITSTIEHPAVLEVCKYLSKNGFEITKVDVDSDAIVDPENVRKAIQDNTSLVTIMHANNEVGSIQPIKEIAAIAKEKGVVMHSDAVQSFLKIPVNVDDLSVDLLSLSGHKVNGPKGVGALYIRKGTAMRPLAHGGHHERGMRGGTENVAGIIGFAKTVEIGLAEMEDNSKRLKAMRDELQRRIAETIPNVKLNGHPEKRLPGTLNMSFECIEGEALLINLDMAGLAISTGSACSSGSLDPSHVLMAMGIPHEIIHGSLRFSFGHE</sequence>
<protein>
    <recommendedName>
        <fullName evidence="3">cysteine desulfurase</fullName>
        <ecNumber evidence="3">2.8.1.7</ecNumber>
    </recommendedName>
</protein>
<evidence type="ECO:0000256" key="6">
    <source>
        <dbReference type="ARBA" id="ARBA00022898"/>
    </source>
</evidence>
<keyword evidence="7" id="KW-0408">Iron</keyword>
<dbReference type="PROSITE" id="PS00595">
    <property type="entry name" value="AA_TRANSFER_CLASS_5"/>
    <property type="match status" value="1"/>
</dbReference>
<proteinExistence type="inferred from homology"/>
<organism evidence="10">
    <name type="scientific">hydrothermal vent metagenome</name>
    <dbReference type="NCBI Taxonomy" id="652676"/>
    <lineage>
        <taxon>unclassified sequences</taxon>
        <taxon>metagenomes</taxon>
        <taxon>ecological metagenomes</taxon>
    </lineage>
</organism>
<dbReference type="InterPro" id="IPR016454">
    <property type="entry name" value="Cysteine_dSase"/>
</dbReference>
<dbReference type="PANTHER" id="PTHR11601">
    <property type="entry name" value="CYSTEINE DESULFURYLASE FAMILY MEMBER"/>
    <property type="match status" value="1"/>
</dbReference>
<dbReference type="Gene3D" id="1.10.260.50">
    <property type="match status" value="1"/>
</dbReference>
<comment type="cofactor">
    <cofactor evidence="1">
        <name>pyridoxal 5'-phosphate</name>
        <dbReference type="ChEBI" id="CHEBI:597326"/>
    </cofactor>
</comment>
<keyword evidence="8" id="KW-0411">Iron-sulfur</keyword>
<dbReference type="NCBIfam" id="NF002806">
    <property type="entry name" value="PRK02948.1"/>
    <property type="match status" value="1"/>
</dbReference>
<comment type="similarity">
    <text evidence="2">Belongs to the class-V pyridoxal-phosphate-dependent aminotransferase family. NifS/IscS subfamily.</text>
</comment>
<dbReference type="PANTHER" id="PTHR11601:SF34">
    <property type="entry name" value="CYSTEINE DESULFURASE"/>
    <property type="match status" value="1"/>
</dbReference>
<evidence type="ECO:0000256" key="4">
    <source>
        <dbReference type="ARBA" id="ARBA00022679"/>
    </source>
</evidence>
<dbReference type="GO" id="GO:0051536">
    <property type="term" value="F:iron-sulfur cluster binding"/>
    <property type="evidence" value="ECO:0007669"/>
    <property type="project" value="UniProtKB-KW"/>
</dbReference>
<keyword evidence="5" id="KW-0479">Metal-binding</keyword>
<dbReference type="SUPFAM" id="SSF53383">
    <property type="entry name" value="PLP-dependent transferases"/>
    <property type="match status" value="1"/>
</dbReference>
<dbReference type="FunFam" id="3.40.640.10:FF:000084">
    <property type="entry name" value="IscS-like cysteine desulfurase"/>
    <property type="match status" value="1"/>
</dbReference>
<dbReference type="Gene3D" id="3.90.1150.10">
    <property type="entry name" value="Aspartate Aminotransferase, domain 1"/>
    <property type="match status" value="1"/>
</dbReference>
<dbReference type="InterPro" id="IPR015424">
    <property type="entry name" value="PyrdxlP-dep_Trfase"/>
</dbReference>
<dbReference type="InterPro" id="IPR020578">
    <property type="entry name" value="Aminotrans_V_PyrdxlP_BS"/>
</dbReference>
<dbReference type="Pfam" id="PF00266">
    <property type="entry name" value="Aminotran_5"/>
    <property type="match status" value="1"/>
</dbReference>
<dbReference type="GO" id="GO:0046872">
    <property type="term" value="F:metal ion binding"/>
    <property type="evidence" value="ECO:0007669"/>
    <property type="project" value="UniProtKB-KW"/>
</dbReference>
<name>A0A3B1BVR8_9ZZZZ</name>
<reference evidence="10" key="1">
    <citation type="submission" date="2018-06" db="EMBL/GenBank/DDBJ databases">
        <authorList>
            <person name="Zhirakovskaya E."/>
        </authorList>
    </citation>
    <scope>NUCLEOTIDE SEQUENCE</scope>
</reference>
<evidence type="ECO:0000313" key="10">
    <source>
        <dbReference type="EMBL" id="VAX16363.1"/>
    </source>
</evidence>
<evidence type="ECO:0000256" key="3">
    <source>
        <dbReference type="ARBA" id="ARBA00012239"/>
    </source>
</evidence>
<dbReference type="InterPro" id="IPR015421">
    <property type="entry name" value="PyrdxlP-dep_Trfase_major"/>
</dbReference>
<accession>A0A3B1BVR8</accession>
<evidence type="ECO:0000256" key="5">
    <source>
        <dbReference type="ARBA" id="ARBA00022723"/>
    </source>
</evidence>
<dbReference type="InterPro" id="IPR015422">
    <property type="entry name" value="PyrdxlP-dep_Trfase_small"/>
</dbReference>
<dbReference type="EC" id="2.8.1.7" evidence="3"/>